<reference evidence="2 3" key="1">
    <citation type="submission" date="2016-10" db="EMBL/GenBank/DDBJ databases">
        <authorList>
            <person name="de Groot N.N."/>
        </authorList>
    </citation>
    <scope>NUCLEOTIDE SEQUENCE [LARGE SCALE GENOMIC DNA]</scope>
    <source>
        <strain evidence="2 3">CPCC 201354</strain>
    </source>
</reference>
<dbReference type="InterPro" id="IPR011009">
    <property type="entry name" value="Kinase-like_dom_sf"/>
</dbReference>
<protein>
    <recommendedName>
        <fullName evidence="4">Phosphotransferase enzyme family protein</fullName>
    </recommendedName>
</protein>
<dbReference type="EMBL" id="FNCN01000019">
    <property type="protein sequence ID" value="SDH63484.1"/>
    <property type="molecule type" value="Genomic_DNA"/>
</dbReference>
<dbReference type="Proteomes" id="UP000198923">
    <property type="component" value="Unassembled WGS sequence"/>
</dbReference>
<dbReference type="AlphaFoldDB" id="A0A1G8E0R1"/>
<evidence type="ECO:0008006" key="4">
    <source>
        <dbReference type="Google" id="ProtNLM"/>
    </source>
</evidence>
<evidence type="ECO:0000313" key="2">
    <source>
        <dbReference type="EMBL" id="SDH63484.1"/>
    </source>
</evidence>
<dbReference type="RefSeq" id="WP_245691210.1">
    <property type="nucleotide sequence ID" value="NZ_FNCN01000019.1"/>
</dbReference>
<dbReference type="Gene3D" id="3.90.1200.10">
    <property type="match status" value="1"/>
</dbReference>
<feature type="region of interest" description="Disordered" evidence="1">
    <location>
        <begin position="1"/>
        <end position="20"/>
    </location>
</feature>
<proteinExistence type="predicted"/>
<keyword evidence="3" id="KW-1185">Reference proteome</keyword>
<organism evidence="2 3">
    <name type="scientific">Sinosporangium album</name>
    <dbReference type="NCBI Taxonomy" id="504805"/>
    <lineage>
        <taxon>Bacteria</taxon>
        <taxon>Bacillati</taxon>
        <taxon>Actinomycetota</taxon>
        <taxon>Actinomycetes</taxon>
        <taxon>Streptosporangiales</taxon>
        <taxon>Streptosporangiaceae</taxon>
        <taxon>Sinosporangium</taxon>
    </lineage>
</organism>
<dbReference type="SUPFAM" id="SSF56112">
    <property type="entry name" value="Protein kinase-like (PK-like)"/>
    <property type="match status" value="1"/>
</dbReference>
<evidence type="ECO:0000313" key="3">
    <source>
        <dbReference type="Proteomes" id="UP000198923"/>
    </source>
</evidence>
<accession>A0A1G8E0R1</accession>
<dbReference type="STRING" id="504805.SAMN05421505_11969"/>
<name>A0A1G8E0R1_9ACTN</name>
<sequence>MTQAPHLTHPADDSADEPADEFSDPLIREMARIALRHGRDHGGDNASVMPTRPDVVIVRAGGVVVKAHAPGMAAGPLRMRMRAAVEPVLDAVLLRPLHAEVADVHGRLVTVWPAGEPVDHDAPEAAPWEEAARLLAGLHAVPAGALPPLPPAGGPARAADLVASLTGDGPEERVVRRVFAALPPEARGERPHPDAQVTHGDWHMGQLVRLGAWRLIDVDDFGLGDQAWDLARPAAWFAMGLLERSAWERFVTAYVEAGGRALGPGDPWERLDVPARALSAQLAAGAVAKARREHRPLDEVDALLVETCARIVSVREALP</sequence>
<gene>
    <name evidence="2" type="ORF">SAMN05421505_11969</name>
</gene>
<evidence type="ECO:0000256" key="1">
    <source>
        <dbReference type="SAM" id="MobiDB-lite"/>
    </source>
</evidence>